<dbReference type="GO" id="GO:0046983">
    <property type="term" value="F:protein dimerization activity"/>
    <property type="evidence" value="ECO:0007669"/>
    <property type="project" value="InterPro"/>
</dbReference>
<dbReference type="GO" id="GO:0016020">
    <property type="term" value="C:membrane"/>
    <property type="evidence" value="ECO:0007669"/>
    <property type="project" value="InterPro"/>
</dbReference>
<dbReference type="GO" id="GO:0000155">
    <property type="term" value="F:phosphorelay sensor kinase activity"/>
    <property type="evidence" value="ECO:0007669"/>
    <property type="project" value="InterPro"/>
</dbReference>
<comment type="caution">
    <text evidence="13">The sequence shown here is derived from an EMBL/GenBank/DDBJ whole genome shotgun (WGS) entry which is preliminary data.</text>
</comment>
<evidence type="ECO:0000256" key="5">
    <source>
        <dbReference type="ARBA" id="ARBA00022741"/>
    </source>
</evidence>
<keyword evidence="6 13" id="KW-0418">Kinase</keyword>
<keyword evidence="8" id="KW-0902">Two-component regulatory system</keyword>
<evidence type="ECO:0000256" key="8">
    <source>
        <dbReference type="ARBA" id="ARBA00023012"/>
    </source>
</evidence>
<keyword evidence="14" id="KW-1185">Reference proteome</keyword>
<keyword evidence="7" id="KW-0067">ATP-binding</keyword>
<dbReference type="Pfam" id="PF07494">
    <property type="entry name" value="Reg_prop"/>
    <property type="match status" value="5"/>
</dbReference>
<evidence type="ECO:0000256" key="3">
    <source>
        <dbReference type="ARBA" id="ARBA00022553"/>
    </source>
</evidence>
<dbReference type="InterPro" id="IPR050482">
    <property type="entry name" value="Sensor_HK_TwoCompSys"/>
</dbReference>
<dbReference type="InterPro" id="IPR015943">
    <property type="entry name" value="WD40/YVTN_repeat-like_dom_sf"/>
</dbReference>
<dbReference type="EC" id="2.7.13.3" evidence="2"/>
<dbReference type="STRING" id="320771.Cflav_PD5821"/>
<evidence type="ECO:0000256" key="1">
    <source>
        <dbReference type="ARBA" id="ARBA00000085"/>
    </source>
</evidence>
<evidence type="ECO:0000256" key="6">
    <source>
        <dbReference type="ARBA" id="ARBA00022777"/>
    </source>
</evidence>
<organism evidence="13 14">
    <name type="scientific">Pedosphaera parvula (strain Ellin514)</name>
    <dbReference type="NCBI Taxonomy" id="320771"/>
    <lineage>
        <taxon>Bacteria</taxon>
        <taxon>Pseudomonadati</taxon>
        <taxon>Verrucomicrobiota</taxon>
        <taxon>Pedosphaerae</taxon>
        <taxon>Pedosphaerales</taxon>
        <taxon>Pedosphaeraceae</taxon>
        <taxon>Pedosphaera</taxon>
    </lineage>
</organism>
<dbReference type="InterPro" id="IPR013783">
    <property type="entry name" value="Ig-like_fold"/>
</dbReference>
<proteinExistence type="predicted"/>
<evidence type="ECO:0000313" key="13">
    <source>
        <dbReference type="EMBL" id="EEF63186.1"/>
    </source>
</evidence>
<dbReference type="SUPFAM" id="SSF63829">
    <property type="entry name" value="Calcium-dependent phosphotriesterase"/>
    <property type="match status" value="2"/>
</dbReference>
<dbReference type="InterPro" id="IPR011123">
    <property type="entry name" value="Y_Y_Y"/>
</dbReference>
<dbReference type="Gene3D" id="3.30.565.10">
    <property type="entry name" value="Histidine kinase-like ATPase, C-terminal domain"/>
    <property type="match status" value="1"/>
</dbReference>
<dbReference type="Pfam" id="PF02518">
    <property type="entry name" value="HATPase_c"/>
    <property type="match status" value="1"/>
</dbReference>
<dbReference type="InterPro" id="IPR011712">
    <property type="entry name" value="Sig_transdc_His_kin_sub3_dim/P"/>
</dbReference>
<dbReference type="PANTHER" id="PTHR24421">
    <property type="entry name" value="NITRATE/NITRITE SENSOR PROTEIN NARX-RELATED"/>
    <property type="match status" value="1"/>
</dbReference>
<gene>
    <name evidence="13" type="ORF">Cflav_PD5821</name>
</gene>
<name>B9XB01_PEDPL</name>
<dbReference type="RefSeq" id="WP_007412999.1">
    <property type="nucleotide sequence ID" value="NZ_ABOX02000002.1"/>
</dbReference>
<reference evidence="13 14" key="1">
    <citation type="journal article" date="2011" name="J. Bacteriol.">
        <title>Genome sequence of 'Pedosphaera parvula' Ellin514, an aerobic Verrucomicrobial isolate from pasture soil.</title>
        <authorList>
            <person name="Kant R."/>
            <person name="van Passel M.W."/>
            <person name="Sangwan P."/>
            <person name="Palva A."/>
            <person name="Lucas S."/>
            <person name="Copeland A."/>
            <person name="Lapidus A."/>
            <person name="Glavina Del Rio T."/>
            <person name="Dalin E."/>
            <person name="Tice H."/>
            <person name="Bruce D."/>
            <person name="Goodwin L."/>
            <person name="Pitluck S."/>
            <person name="Chertkov O."/>
            <person name="Larimer F.W."/>
            <person name="Land M.L."/>
            <person name="Hauser L."/>
            <person name="Brettin T.S."/>
            <person name="Detter J.C."/>
            <person name="Han S."/>
            <person name="de Vos W.M."/>
            <person name="Janssen P.H."/>
            <person name="Smidt H."/>
        </authorList>
    </citation>
    <scope>NUCLEOTIDE SEQUENCE [LARGE SCALE GENOMIC DNA]</scope>
    <source>
        <strain evidence="13 14">Ellin514</strain>
    </source>
</reference>
<evidence type="ECO:0000256" key="7">
    <source>
        <dbReference type="ARBA" id="ARBA00022840"/>
    </source>
</evidence>
<dbReference type="InterPro" id="IPR011110">
    <property type="entry name" value="Reg_prop"/>
</dbReference>
<dbReference type="Gene3D" id="2.130.10.10">
    <property type="entry name" value="YVTN repeat-like/Quinoprotein amine dehydrogenase"/>
    <property type="match status" value="4"/>
</dbReference>
<evidence type="ECO:0000256" key="2">
    <source>
        <dbReference type="ARBA" id="ARBA00012438"/>
    </source>
</evidence>
<evidence type="ECO:0000256" key="9">
    <source>
        <dbReference type="SAM" id="MobiDB-lite"/>
    </source>
</evidence>
<feature type="region of interest" description="Disordered" evidence="9">
    <location>
        <begin position="649"/>
        <end position="669"/>
    </location>
</feature>
<dbReference type="Gene3D" id="1.20.5.1930">
    <property type="match status" value="1"/>
</dbReference>
<dbReference type="Proteomes" id="UP000003688">
    <property type="component" value="Unassembled WGS sequence"/>
</dbReference>
<comment type="catalytic activity">
    <reaction evidence="1">
        <text>ATP + protein L-histidine = ADP + protein N-phospho-L-histidine.</text>
        <dbReference type="EC" id="2.7.13.3"/>
    </reaction>
</comment>
<dbReference type="PANTHER" id="PTHR24421:SF10">
    <property type="entry name" value="NITRATE_NITRITE SENSOR PROTEIN NARQ"/>
    <property type="match status" value="1"/>
</dbReference>
<sequence length="1017" mass="110900">MLSGWTGLALASEPQLLPPDLSLKSWTREDGLPANSVTAVLLTRDGYVWVGTPNGLARFDGLRFVLVKPSGMNSNDLIRVTALCEDSSGRLWVGTQGNGLYCYAEGVIKKFSRSHELLDPTVTSIAEDRNQNLWIGTPSGLNRFEGSRMVRITSADGLPNDFISSINISRSGNVWITTRGGMCQYKNGKLLPLPFEAEGFSRSPEFIGVYEDDKGSQWAFGDTYLVNLDEGKRFNYFRRGDNSSFRIWTICEGRNGHLWVGTSGEGLFCFTGGKFLPPILREGRLPSDVRALSEDPEGNLWLGTYDEGLVRLQPRSVRLQENSLGFPRSPATCLAVGPDGRLWGAFEHGGIYSGTPDHFERLNIEGGGEPQNLIVSMCVAPDNTLWVATMGNGVSAIKEGLVTHYSTADGLSDDSVLAMAAQTDGGVWAGTRAGKLHRFKDGLALSVGRQEGLSGKPISVILPAKSGELWVGTEGGEIFSWSKKAIRFSAEARELFGKPIRALHEDAGGRLWIGSAGNGLACLFRGACLRWGMEQGLPDNSVVGILDDEKGNLWLETGKGICAISKTDVELLVSGRGNVRTKLLLEAESIPSSSLGNGWPRVVKSTEGKLWFATANGVVVCDPKGLGPLSRPPPVYIEDVMVNGQLLSAGSHQGRSREPQGGLLKNDPDIAKLPTNLRSLEVQYTAISFVDPEKIRFKHKLEGFDSEWVEASDRRVRYGKLPYGNYELKVQACNAEGVWNETGANFAFVVPTPAWLSWEAITLYGLGAVALVAGAVRWISYRRFGHRLALSHEQQAMEKERVRIAQDMHDEIGSKLTKISFLSERARGEINGNVTLAAKIESIAHTSRDLLLSLDELVWAVNPRNDTLEHLAAYLGQYAVEYLQNTAVECELHIPRELPHHAVSAELRHNLFLAFEETLNNALKHAKASRISITMAMETSQFSIEIEDNGMGFDISATTLANGNRTENGKIIYGNGLLNLKSRLSSVGGQCGIQSKPGKGTKVVLSIPVGATSRKKL</sequence>
<keyword evidence="4" id="KW-0808">Transferase</keyword>
<feature type="domain" description="Histidine kinase/HSP90-like ATPase" evidence="10">
    <location>
        <begin position="911"/>
        <end position="1009"/>
    </location>
</feature>
<evidence type="ECO:0000313" key="14">
    <source>
        <dbReference type="Proteomes" id="UP000003688"/>
    </source>
</evidence>
<feature type="domain" description="Two component regulator three Y" evidence="11">
    <location>
        <begin position="689"/>
        <end position="750"/>
    </location>
</feature>
<keyword evidence="5" id="KW-0547">Nucleotide-binding</keyword>
<dbReference type="CDD" id="cd16917">
    <property type="entry name" value="HATPase_UhpB-NarQ-NarX-like"/>
    <property type="match status" value="1"/>
</dbReference>
<dbReference type="AlphaFoldDB" id="B9XB01"/>
<keyword evidence="3" id="KW-0597">Phosphoprotein</keyword>
<dbReference type="InterPro" id="IPR003594">
    <property type="entry name" value="HATPase_dom"/>
</dbReference>
<dbReference type="Gene3D" id="2.60.40.10">
    <property type="entry name" value="Immunoglobulins"/>
    <property type="match status" value="1"/>
</dbReference>
<dbReference type="Pfam" id="PF07495">
    <property type="entry name" value="Y_Y_Y"/>
    <property type="match status" value="1"/>
</dbReference>
<dbReference type="OrthoDB" id="9813394at2"/>
<dbReference type="EMBL" id="ABOX02000002">
    <property type="protein sequence ID" value="EEF63186.1"/>
    <property type="molecule type" value="Genomic_DNA"/>
</dbReference>
<dbReference type="InterPro" id="IPR036890">
    <property type="entry name" value="HATPase_C_sf"/>
</dbReference>
<evidence type="ECO:0000259" key="12">
    <source>
        <dbReference type="Pfam" id="PF07730"/>
    </source>
</evidence>
<evidence type="ECO:0000259" key="11">
    <source>
        <dbReference type="Pfam" id="PF07495"/>
    </source>
</evidence>
<protein>
    <recommendedName>
        <fullName evidence="2">histidine kinase</fullName>
        <ecNumber evidence="2">2.7.13.3</ecNumber>
    </recommendedName>
</protein>
<evidence type="ECO:0000256" key="4">
    <source>
        <dbReference type="ARBA" id="ARBA00022679"/>
    </source>
</evidence>
<dbReference type="SUPFAM" id="SSF55874">
    <property type="entry name" value="ATPase domain of HSP90 chaperone/DNA topoisomerase II/histidine kinase"/>
    <property type="match status" value="1"/>
</dbReference>
<accession>B9XB01</accession>
<feature type="domain" description="Signal transduction histidine kinase subgroup 3 dimerisation and phosphoacceptor" evidence="12">
    <location>
        <begin position="800"/>
        <end position="864"/>
    </location>
</feature>
<evidence type="ECO:0000259" key="10">
    <source>
        <dbReference type="Pfam" id="PF02518"/>
    </source>
</evidence>
<dbReference type="GO" id="GO:0005524">
    <property type="term" value="F:ATP binding"/>
    <property type="evidence" value="ECO:0007669"/>
    <property type="project" value="UniProtKB-KW"/>
</dbReference>
<dbReference type="Pfam" id="PF07730">
    <property type="entry name" value="HisKA_3"/>
    <property type="match status" value="1"/>
</dbReference>